<keyword evidence="3" id="KW-1185">Reference proteome</keyword>
<sequence>MAPGILNNGSCQTDDPGPESSAMEPRVRILIPRSMPSADLSTLSTGQGQPVDSCIAVLATSDDSRPKFPDFASPDFLFGRHHVGGTS</sequence>
<dbReference type="EMBL" id="VYYT01000267">
    <property type="protein sequence ID" value="KAK2751202.1"/>
    <property type="molecule type" value="Genomic_DNA"/>
</dbReference>
<organism evidence="2 3">
    <name type="scientific">Colletotrichum kahawae</name>
    <name type="common">Coffee berry disease fungus</name>
    <dbReference type="NCBI Taxonomy" id="34407"/>
    <lineage>
        <taxon>Eukaryota</taxon>
        <taxon>Fungi</taxon>
        <taxon>Dikarya</taxon>
        <taxon>Ascomycota</taxon>
        <taxon>Pezizomycotina</taxon>
        <taxon>Sordariomycetes</taxon>
        <taxon>Hypocreomycetidae</taxon>
        <taxon>Glomerellales</taxon>
        <taxon>Glomerellaceae</taxon>
        <taxon>Colletotrichum</taxon>
        <taxon>Colletotrichum gloeosporioides species complex</taxon>
    </lineage>
</organism>
<evidence type="ECO:0000313" key="2">
    <source>
        <dbReference type="EMBL" id="KAK2751202.1"/>
    </source>
</evidence>
<name>A0AAE0D3N2_COLKA</name>
<accession>A0AAE0D3N2</accession>
<gene>
    <name evidence="2" type="ORF">CKAH01_06388</name>
</gene>
<dbReference type="Proteomes" id="UP001281614">
    <property type="component" value="Unassembled WGS sequence"/>
</dbReference>
<reference evidence="2" key="1">
    <citation type="submission" date="2023-02" db="EMBL/GenBank/DDBJ databases">
        <title>Colletotrichum kahawae CIFC_Que2 genome sequencing and assembly.</title>
        <authorList>
            <person name="Baroncelli R."/>
        </authorList>
    </citation>
    <scope>NUCLEOTIDE SEQUENCE</scope>
    <source>
        <strain evidence="2">CIFC_Que2</strain>
    </source>
</reference>
<proteinExistence type="predicted"/>
<evidence type="ECO:0000313" key="3">
    <source>
        <dbReference type="Proteomes" id="UP001281614"/>
    </source>
</evidence>
<protein>
    <submittedName>
        <fullName evidence="2">Uncharacterized protein</fullName>
    </submittedName>
</protein>
<feature type="region of interest" description="Disordered" evidence="1">
    <location>
        <begin position="1"/>
        <end position="25"/>
    </location>
</feature>
<dbReference type="AlphaFoldDB" id="A0AAE0D3N2"/>
<comment type="caution">
    <text evidence="2">The sequence shown here is derived from an EMBL/GenBank/DDBJ whole genome shotgun (WGS) entry which is preliminary data.</text>
</comment>
<evidence type="ECO:0000256" key="1">
    <source>
        <dbReference type="SAM" id="MobiDB-lite"/>
    </source>
</evidence>